<comment type="similarity">
    <text evidence="2">Belongs to the short-chain dehydrogenases/reductases (SDR) family.</text>
</comment>
<dbReference type="OrthoDB" id="1274115at2759"/>
<dbReference type="InterPro" id="IPR036291">
    <property type="entry name" value="NAD(P)-bd_dom_sf"/>
</dbReference>
<accession>D2VT06</accession>
<dbReference type="KEGG" id="ngr:NAEGRDRAFT_72129"/>
<dbReference type="InterPro" id="IPR002347">
    <property type="entry name" value="SDR_fam"/>
</dbReference>
<dbReference type="Pfam" id="PF00106">
    <property type="entry name" value="adh_short"/>
    <property type="match status" value="1"/>
</dbReference>
<evidence type="ECO:0000313" key="3">
    <source>
        <dbReference type="EMBL" id="EFC39998.1"/>
    </source>
</evidence>
<proteinExistence type="inferred from homology"/>
<dbReference type="SUPFAM" id="SSF51735">
    <property type="entry name" value="NAD(P)-binding Rossmann-fold domains"/>
    <property type="match status" value="1"/>
</dbReference>
<dbReference type="VEuPathDB" id="AmoebaDB:NAEGRDRAFT_72129"/>
<organism evidence="4">
    <name type="scientific">Naegleria gruberi</name>
    <name type="common">Amoeba</name>
    <dbReference type="NCBI Taxonomy" id="5762"/>
    <lineage>
        <taxon>Eukaryota</taxon>
        <taxon>Discoba</taxon>
        <taxon>Heterolobosea</taxon>
        <taxon>Tetramitia</taxon>
        <taxon>Eutetramitia</taxon>
        <taxon>Vahlkampfiidae</taxon>
        <taxon>Naegleria</taxon>
    </lineage>
</organism>
<reference evidence="3 4" key="1">
    <citation type="journal article" date="2010" name="Cell">
        <title>The genome of Naegleria gruberi illuminates early eukaryotic versatility.</title>
        <authorList>
            <person name="Fritz-Laylin L.K."/>
            <person name="Prochnik S.E."/>
            <person name="Ginger M.L."/>
            <person name="Dacks J.B."/>
            <person name="Carpenter M.L."/>
            <person name="Field M.C."/>
            <person name="Kuo A."/>
            <person name="Paredez A."/>
            <person name="Chapman J."/>
            <person name="Pham J."/>
            <person name="Shu S."/>
            <person name="Neupane R."/>
            <person name="Cipriano M."/>
            <person name="Mancuso J."/>
            <person name="Tu H."/>
            <person name="Salamov A."/>
            <person name="Lindquist E."/>
            <person name="Shapiro H."/>
            <person name="Lucas S."/>
            <person name="Grigoriev I.V."/>
            <person name="Cande W.Z."/>
            <person name="Fulton C."/>
            <person name="Rokhsar D.S."/>
            <person name="Dawson S.C."/>
        </authorList>
    </citation>
    <scope>NUCLEOTIDE SEQUENCE [LARGE SCALE GENOMIC DNA]</scope>
    <source>
        <strain evidence="3 4">NEG-M</strain>
    </source>
</reference>
<keyword evidence="4" id="KW-1185">Reference proteome</keyword>
<dbReference type="PRINTS" id="PR00081">
    <property type="entry name" value="GDHRDH"/>
</dbReference>
<dbReference type="AlphaFoldDB" id="D2VT06"/>
<gene>
    <name evidence="3" type="ORF">NAEGRDRAFT_72129</name>
</gene>
<protein>
    <submittedName>
        <fullName evidence="3">Predicted protein</fullName>
    </submittedName>
</protein>
<dbReference type="eggNOG" id="KOG1208">
    <property type="taxonomic scope" value="Eukaryota"/>
</dbReference>
<dbReference type="STRING" id="5762.D2VT06"/>
<evidence type="ECO:0000256" key="1">
    <source>
        <dbReference type="ARBA" id="ARBA00023002"/>
    </source>
</evidence>
<dbReference type="PRINTS" id="PR00080">
    <property type="entry name" value="SDRFAMILY"/>
</dbReference>
<dbReference type="PANTHER" id="PTHR43157">
    <property type="entry name" value="PHOSPHATIDYLINOSITOL-GLYCAN BIOSYNTHESIS CLASS F PROTEIN-RELATED"/>
    <property type="match status" value="1"/>
</dbReference>
<dbReference type="OMA" id="HYAARDR"/>
<evidence type="ECO:0000256" key="2">
    <source>
        <dbReference type="RuleBase" id="RU000363"/>
    </source>
</evidence>
<evidence type="ECO:0000313" key="4">
    <source>
        <dbReference type="Proteomes" id="UP000006671"/>
    </source>
</evidence>
<dbReference type="GeneID" id="8850983"/>
<dbReference type="EMBL" id="GG738895">
    <property type="protein sequence ID" value="EFC39998.1"/>
    <property type="molecule type" value="Genomic_DNA"/>
</dbReference>
<keyword evidence="1" id="KW-0560">Oxidoreductase</keyword>
<sequence>MELLLSSVQNCSTTQLSAVAAAGLGVLYLGKKHFNGGVVPSELLKATSLQGKTIIVTGASPNGIGYETCKILHSLGATVILGVRSERNGAESKKLIIQENGGGAERLVVMLMDLTDLESVKKFTEEFKSKFTTLDILINNAGIMMCPYATTKQNIEIQFGTNHLGHFLLTLLLLDMIKKSNGRVVNLSSLAASYIKKESDVKGFCSFKEETVTGNSSKLASEYQLYYRSKMANILFTKRLARELAKDSSATSYACHPGLVRTQLSRHLSIAIIFAPISWYFTKSPEQGAQTSIYTAIEDKKKLKSGNYYADCIEKIGNNFEDDIKLQDQLWQTSLDLCKNYL</sequence>
<dbReference type="InParanoid" id="D2VT06"/>
<dbReference type="GO" id="GO:0016491">
    <property type="term" value="F:oxidoreductase activity"/>
    <property type="evidence" value="ECO:0007669"/>
    <property type="project" value="UniProtKB-KW"/>
</dbReference>
<dbReference type="Gene3D" id="3.40.50.720">
    <property type="entry name" value="NAD(P)-binding Rossmann-like Domain"/>
    <property type="match status" value="1"/>
</dbReference>
<name>D2VT06_NAEGR</name>
<dbReference type="Proteomes" id="UP000006671">
    <property type="component" value="Unassembled WGS sequence"/>
</dbReference>
<dbReference type="RefSeq" id="XP_002672742.1">
    <property type="nucleotide sequence ID" value="XM_002672696.1"/>
</dbReference>
<dbReference type="PANTHER" id="PTHR43157:SF31">
    <property type="entry name" value="PHOSPHATIDYLINOSITOL-GLYCAN BIOSYNTHESIS CLASS F PROTEIN"/>
    <property type="match status" value="1"/>
</dbReference>
<dbReference type="FunCoup" id="D2VT06">
    <property type="interactions" value="121"/>
</dbReference>